<dbReference type="CDD" id="cd02440">
    <property type="entry name" value="AdoMet_MTases"/>
    <property type="match status" value="1"/>
</dbReference>
<protein>
    <recommendedName>
        <fullName evidence="5">Methyltransferase</fullName>
    </recommendedName>
</protein>
<dbReference type="SUPFAM" id="SSF53335">
    <property type="entry name" value="S-adenosyl-L-methionine-dependent methyltransferases"/>
    <property type="match status" value="1"/>
</dbReference>
<dbReference type="PANTHER" id="PTHR43667">
    <property type="entry name" value="CYCLOPROPANE-FATTY-ACYL-PHOSPHOLIPID SYNTHASE"/>
    <property type="match status" value="1"/>
</dbReference>
<dbReference type="InterPro" id="IPR029063">
    <property type="entry name" value="SAM-dependent_MTases_sf"/>
</dbReference>
<gene>
    <name evidence="3" type="ORF">CFY87_08320</name>
</gene>
<evidence type="ECO:0000313" key="4">
    <source>
        <dbReference type="Proteomes" id="UP000215738"/>
    </source>
</evidence>
<dbReference type="InterPro" id="IPR041698">
    <property type="entry name" value="Methyltransf_25"/>
</dbReference>
<dbReference type="InterPro" id="IPR018773">
    <property type="entry name" value="MeTrfase_reg_dom_prd"/>
</dbReference>
<accession>A0ABX4FKW7</accession>
<comment type="caution">
    <text evidence="3">The sequence shown here is derived from an EMBL/GenBank/DDBJ whole genome shotgun (WGS) entry which is preliminary data.</text>
</comment>
<dbReference type="PANTHER" id="PTHR43667:SF2">
    <property type="entry name" value="FATTY ACID C-METHYL TRANSFERASE"/>
    <property type="match status" value="1"/>
</dbReference>
<dbReference type="InterPro" id="IPR050723">
    <property type="entry name" value="CFA/CMAS"/>
</dbReference>
<sequence length="364" mass="41865">MQKNRIVDILMSLLSNGDLFMAITHQAPNEYDRIPYRSKGFYRSSPVRMATVGTLFGLESIQMKKARILELGCSYGGNIIPFAVNFPQSKVVGVDLSKVQVDEGNRIIAEMGLKNIELKAMNMLDIDEKFGEFDFIICHGVFSWVPDIVKEHILKIVKTNLASNGLAYVSYNTYPGWKLNDILKDGMRFRVQSLLKNGETISHEDYTRFGLGMVEFLEQYADLDKGLKEKIQNLKNKDPYYLYHEYYEEFNDPIYFYQFAEKLKEKDLVHISDSNLLRSVLINFQESHQAIQRECKGDHIAVEQYLDFLNEVQFRSSIITHEKNRSQLILQNALRKDLMNGVYVRGLFSLKSDSEENANDSGGG</sequence>
<dbReference type="Gene3D" id="3.40.50.150">
    <property type="entry name" value="Vaccinia Virus protein VP39"/>
    <property type="match status" value="1"/>
</dbReference>
<dbReference type="Proteomes" id="UP000215738">
    <property type="component" value="Unassembled WGS sequence"/>
</dbReference>
<evidence type="ECO:0000313" key="3">
    <source>
        <dbReference type="EMBL" id="OZN24467.1"/>
    </source>
</evidence>
<evidence type="ECO:0008006" key="5">
    <source>
        <dbReference type="Google" id="ProtNLM"/>
    </source>
</evidence>
<organism evidence="3 4">
    <name type="scientific">Actinobacillus seminis</name>
    <dbReference type="NCBI Taxonomy" id="722"/>
    <lineage>
        <taxon>Bacteria</taxon>
        <taxon>Pseudomonadati</taxon>
        <taxon>Pseudomonadota</taxon>
        <taxon>Gammaproteobacteria</taxon>
        <taxon>Pasteurellales</taxon>
        <taxon>Pasteurellaceae</taxon>
        <taxon>Actinobacillus</taxon>
    </lineage>
</organism>
<dbReference type="EMBL" id="NLFK01000008">
    <property type="protein sequence ID" value="OZN24467.1"/>
    <property type="molecule type" value="Genomic_DNA"/>
</dbReference>
<evidence type="ECO:0000259" key="2">
    <source>
        <dbReference type="Pfam" id="PF13649"/>
    </source>
</evidence>
<keyword evidence="4" id="KW-1185">Reference proteome</keyword>
<feature type="domain" description="Methyltransferase regulatory" evidence="1">
    <location>
        <begin position="238"/>
        <end position="321"/>
    </location>
</feature>
<reference evidence="3 4" key="1">
    <citation type="submission" date="2017-07" db="EMBL/GenBank/DDBJ databases">
        <title>Virulence factors identified in Actinobacillus seminis.</title>
        <authorList>
            <person name="Negrete-Abascal E."/>
            <person name="Vaca-Pacheco S."/>
            <person name="Montes-Garcia F."/>
            <person name="Leyto-Gil A.M."/>
            <person name="Fragoso-Garcia E."/>
            <person name="Carvente-Garcia R."/>
            <person name="Perez-Agueros S."/>
            <person name="Castelan-Sanchez H.G."/>
            <person name="Garcia-Molina A."/>
            <person name="Villamar T.E."/>
            <person name="Vazquez-Cruz C."/>
        </authorList>
    </citation>
    <scope>NUCLEOTIDE SEQUENCE [LARGE SCALE GENOMIC DNA]</scope>
    <source>
        <strain evidence="3 4">ATCC 15768</strain>
    </source>
</reference>
<dbReference type="Pfam" id="PF13649">
    <property type="entry name" value="Methyltransf_25"/>
    <property type="match status" value="1"/>
</dbReference>
<name>A0ABX4FKW7_9PAST</name>
<dbReference type="Pfam" id="PF10119">
    <property type="entry name" value="MethyTransf_Reg"/>
    <property type="match status" value="1"/>
</dbReference>
<evidence type="ECO:0000259" key="1">
    <source>
        <dbReference type="Pfam" id="PF10119"/>
    </source>
</evidence>
<feature type="domain" description="Methyltransferase" evidence="2">
    <location>
        <begin position="68"/>
        <end position="165"/>
    </location>
</feature>
<proteinExistence type="predicted"/>